<keyword evidence="2" id="KW-0378">Hydrolase</keyword>
<dbReference type="PANTHER" id="PTHR36181:SF2">
    <property type="entry name" value="INTRON-ENCODED ENDONUCLEASE AI3-RELATED"/>
    <property type="match status" value="1"/>
</dbReference>
<feature type="domain" description="Homing endonuclease LAGLIDADG" evidence="1">
    <location>
        <begin position="13"/>
        <end position="109"/>
    </location>
</feature>
<dbReference type="InterPro" id="IPR027434">
    <property type="entry name" value="Homing_endonucl"/>
</dbReference>
<keyword evidence="2" id="KW-0540">Nuclease</keyword>
<dbReference type="GO" id="GO:0004519">
    <property type="term" value="F:endonuclease activity"/>
    <property type="evidence" value="ECO:0007669"/>
    <property type="project" value="UniProtKB-KW"/>
</dbReference>
<name>A0A6B9F3G9_9CHLO</name>
<evidence type="ECO:0000313" key="2">
    <source>
        <dbReference type="EMBL" id="QGX86683.1"/>
    </source>
</evidence>
<sequence>MHVVIKPEWLLCFVDGEGCFFVGINENRSMRHKIQILPEFTVVQHKPDVDILYQIKDFFGCGVVRVNHGDRWAYRVRGHESLIKKIVPFFDRYICRTEKQQNCLLFREVIYIMERKEHLTQKGVDRITIIKQEINRQLPRPESKEPKI</sequence>
<evidence type="ECO:0000259" key="1">
    <source>
        <dbReference type="Pfam" id="PF00961"/>
    </source>
</evidence>
<gene>
    <name evidence="2" type="primary">ORF148</name>
</gene>
<dbReference type="GO" id="GO:0005739">
    <property type="term" value="C:mitochondrion"/>
    <property type="evidence" value="ECO:0007669"/>
    <property type="project" value="UniProtKB-ARBA"/>
</dbReference>
<dbReference type="AlphaFoldDB" id="A0A6B9F3G9"/>
<geneLocation type="mitochondrion" evidence="2"/>
<protein>
    <submittedName>
        <fullName evidence="2">Putative LAGLIDADG homing endonuclease</fullName>
    </submittedName>
</protein>
<dbReference type="SUPFAM" id="SSF55608">
    <property type="entry name" value="Homing endonucleases"/>
    <property type="match status" value="1"/>
</dbReference>
<dbReference type="Gene3D" id="3.10.28.10">
    <property type="entry name" value="Homing endonucleases"/>
    <property type="match status" value="1"/>
</dbReference>
<dbReference type="Pfam" id="PF00961">
    <property type="entry name" value="LAGLIDADG_1"/>
    <property type="match status" value="1"/>
</dbReference>
<organism evidence="2">
    <name type="scientific">Chloroidium sp. UTEX 3077</name>
    <dbReference type="NCBI Taxonomy" id="2686440"/>
    <lineage>
        <taxon>Eukaryota</taxon>
        <taxon>Viridiplantae</taxon>
        <taxon>Chlorophyta</taxon>
        <taxon>core chlorophytes</taxon>
        <taxon>Trebouxiophyceae</taxon>
        <taxon>Watanabeales</taxon>
        <taxon>Watanabeaceae</taxon>
        <taxon>Chloroidium</taxon>
    </lineage>
</organism>
<reference evidence="2" key="1">
    <citation type="submission" date="2019-11" db="EMBL/GenBank/DDBJ databases">
        <title>Complete Mitochondrial Genome of Chloroidium sp. UTEX 3077.</title>
        <authorList>
            <person name="Zhang H."/>
        </authorList>
    </citation>
    <scope>NUCLEOTIDE SEQUENCE</scope>
</reference>
<dbReference type="PANTHER" id="PTHR36181">
    <property type="entry name" value="INTRON-ENCODED ENDONUCLEASE AI3-RELATED"/>
    <property type="match status" value="1"/>
</dbReference>
<dbReference type="InterPro" id="IPR051289">
    <property type="entry name" value="LAGLIDADG_Endonuclease"/>
</dbReference>
<proteinExistence type="predicted"/>
<keyword evidence="2" id="KW-0496">Mitochondrion</keyword>
<accession>A0A6B9F3G9</accession>
<dbReference type="InterPro" id="IPR004860">
    <property type="entry name" value="LAGLIDADG_dom"/>
</dbReference>
<keyword evidence="2" id="KW-0255">Endonuclease</keyword>
<dbReference type="EMBL" id="MN646686">
    <property type="protein sequence ID" value="QGX86683.1"/>
    <property type="molecule type" value="Genomic_DNA"/>
</dbReference>